<dbReference type="Proteomes" id="UP001188597">
    <property type="component" value="Unassembled WGS sequence"/>
</dbReference>
<evidence type="ECO:0000313" key="2">
    <source>
        <dbReference type="EMBL" id="KAK3001817.1"/>
    </source>
</evidence>
<feature type="compositionally biased region" description="Basic and acidic residues" evidence="1">
    <location>
        <begin position="86"/>
        <end position="101"/>
    </location>
</feature>
<name>A0AA89AH07_9ASTE</name>
<evidence type="ECO:0000313" key="3">
    <source>
        <dbReference type="Proteomes" id="UP001188597"/>
    </source>
</evidence>
<dbReference type="AlphaFoldDB" id="A0AA89AH07"/>
<keyword evidence="3" id="KW-1185">Reference proteome</keyword>
<organism evidence="2 3">
    <name type="scientific">Escallonia herrerae</name>
    <dbReference type="NCBI Taxonomy" id="1293975"/>
    <lineage>
        <taxon>Eukaryota</taxon>
        <taxon>Viridiplantae</taxon>
        <taxon>Streptophyta</taxon>
        <taxon>Embryophyta</taxon>
        <taxon>Tracheophyta</taxon>
        <taxon>Spermatophyta</taxon>
        <taxon>Magnoliopsida</taxon>
        <taxon>eudicotyledons</taxon>
        <taxon>Gunneridae</taxon>
        <taxon>Pentapetalae</taxon>
        <taxon>asterids</taxon>
        <taxon>campanulids</taxon>
        <taxon>Escalloniales</taxon>
        <taxon>Escalloniaceae</taxon>
        <taxon>Escallonia</taxon>
    </lineage>
</organism>
<dbReference type="EMBL" id="JAVXUP010002709">
    <property type="protein sequence ID" value="KAK3001817.1"/>
    <property type="molecule type" value="Genomic_DNA"/>
</dbReference>
<protein>
    <submittedName>
        <fullName evidence="2">Uncharacterized protein</fullName>
    </submittedName>
</protein>
<gene>
    <name evidence="2" type="ORF">RJ639_021859</name>
</gene>
<accession>A0AA89AH07</accession>
<proteinExistence type="predicted"/>
<reference evidence="2" key="1">
    <citation type="submission" date="2022-12" db="EMBL/GenBank/DDBJ databases">
        <title>Draft genome assemblies for two species of Escallonia (Escalloniales).</title>
        <authorList>
            <person name="Chanderbali A."/>
            <person name="Dervinis C."/>
            <person name="Anghel I."/>
            <person name="Soltis D."/>
            <person name="Soltis P."/>
            <person name="Zapata F."/>
        </authorList>
    </citation>
    <scope>NUCLEOTIDE SEQUENCE</scope>
    <source>
        <strain evidence="2">UCBG64.0493</strain>
        <tissue evidence="2">Leaf</tissue>
    </source>
</reference>
<sequence length="127" mass="13965">MVLSCQNGHVPPSWCAYNGSSCILGVLTIIYNVMEVKHHPFTRAASPEILAGSSKLPAFIKLDVNMQPKVHFTFKCIGHDSGNSSVHEEISSPAHHRDVPGLDHNRISSVKNYGPLIIRGVKNERKP</sequence>
<comment type="caution">
    <text evidence="2">The sequence shown here is derived from an EMBL/GenBank/DDBJ whole genome shotgun (WGS) entry which is preliminary data.</text>
</comment>
<feature type="region of interest" description="Disordered" evidence="1">
    <location>
        <begin position="82"/>
        <end position="101"/>
    </location>
</feature>
<evidence type="ECO:0000256" key="1">
    <source>
        <dbReference type="SAM" id="MobiDB-lite"/>
    </source>
</evidence>